<evidence type="ECO:0000256" key="1">
    <source>
        <dbReference type="SAM" id="MobiDB-lite"/>
    </source>
</evidence>
<dbReference type="OrthoDB" id="531744at2759"/>
<proteinExistence type="predicted"/>
<keyword evidence="2" id="KW-0732">Signal</keyword>
<name>A0A835SYG0_9CHLO</name>
<organism evidence="3 4">
    <name type="scientific">Chlamydomonas schloesseri</name>
    <dbReference type="NCBI Taxonomy" id="2026947"/>
    <lineage>
        <taxon>Eukaryota</taxon>
        <taxon>Viridiplantae</taxon>
        <taxon>Chlorophyta</taxon>
        <taxon>core chlorophytes</taxon>
        <taxon>Chlorophyceae</taxon>
        <taxon>CS clade</taxon>
        <taxon>Chlamydomonadales</taxon>
        <taxon>Chlamydomonadaceae</taxon>
        <taxon>Chlamydomonas</taxon>
    </lineage>
</organism>
<evidence type="ECO:0000256" key="2">
    <source>
        <dbReference type="SAM" id="SignalP"/>
    </source>
</evidence>
<accession>A0A835SYG0</accession>
<feature type="chain" id="PRO_5032384029" evidence="2">
    <location>
        <begin position="23"/>
        <end position="228"/>
    </location>
</feature>
<keyword evidence="4" id="KW-1185">Reference proteome</keyword>
<evidence type="ECO:0000313" key="4">
    <source>
        <dbReference type="Proteomes" id="UP000613740"/>
    </source>
</evidence>
<feature type="region of interest" description="Disordered" evidence="1">
    <location>
        <begin position="22"/>
        <end position="42"/>
    </location>
</feature>
<reference evidence="3" key="1">
    <citation type="journal article" date="2020" name="bioRxiv">
        <title>Comparative genomics of Chlamydomonas.</title>
        <authorList>
            <person name="Craig R.J."/>
            <person name="Hasan A.R."/>
            <person name="Ness R.W."/>
            <person name="Keightley P.D."/>
        </authorList>
    </citation>
    <scope>NUCLEOTIDE SEQUENCE</scope>
    <source>
        <strain evidence="3">CCAP 11/173</strain>
    </source>
</reference>
<feature type="signal peptide" evidence="2">
    <location>
        <begin position="1"/>
        <end position="22"/>
    </location>
</feature>
<evidence type="ECO:0000313" key="3">
    <source>
        <dbReference type="EMBL" id="KAG2435504.1"/>
    </source>
</evidence>
<comment type="caution">
    <text evidence="3">The sequence shown here is derived from an EMBL/GenBank/DDBJ whole genome shotgun (WGS) entry which is preliminary data.</text>
</comment>
<dbReference type="Proteomes" id="UP000613740">
    <property type="component" value="Unassembled WGS sequence"/>
</dbReference>
<gene>
    <name evidence="3" type="ORF">HYH02_011799</name>
</gene>
<dbReference type="AlphaFoldDB" id="A0A835SYG0"/>
<dbReference type="EMBL" id="JAEHOD010000052">
    <property type="protein sequence ID" value="KAG2435504.1"/>
    <property type="molecule type" value="Genomic_DNA"/>
</dbReference>
<protein>
    <submittedName>
        <fullName evidence="3">Uncharacterized protein</fullName>
    </submittedName>
</protein>
<sequence>MNRQHLALTLLLVVGAAGAASAQRGRRPPPFPAPASPAPNSTESKEQIVWALAARGPFDVFGNDTSPGAVRRLLGAPRKAQTVRTQCKPDGGDLSFVPTIEVPRYVDVRFEVDPSILVADAKELQILVLNRGVLQPVFSSIEVMVKAGASPATPLLLHTGSENETLSCPGLNNFPLTSALKAQLLPGGRGPARDALVLGVRINITATAVTKRGQLPSIGAVGLRVKKK</sequence>
<feature type="compositionally biased region" description="Pro residues" evidence="1">
    <location>
        <begin position="28"/>
        <end position="37"/>
    </location>
</feature>